<feature type="region of interest" description="Disordered" evidence="1">
    <location>
        <begin position="1"/>
        <end position="34"/>
    </location>
</feature>
<dbReference type="EMBL" id="CM000883">
    <property type="protein sequence ID" value="KQJ91671.1"/>
    <property type="molecule type" value="Genomic_DNA"/>
</dbReference>
<reference evidence="2 3" key="1">
    <citation type="journal article" date="2010" name="Nature">
        <title>Genome sequencing and analysis of the model grass Brachypodium distachyon.</title>
        <authorList>
            <consortium name="International Brachypodium Initiative"/>
        </authorList>
    </citation>
    <scope>NUCLEOTIDE SEQUENCE [LARGE SCALE GENOMIC DNA]</scope>
    <source>
        <strain evidence="2 3">Bd21</strain>
    </source>
</reference>
<dbReference type="Gramene" id="KQJ91671">
    <property type="protein sequence ID" value="KQJ91671"/>
    <property type="gene ID" value="BRADI_4g39055v3"/>
</dbReference>
<evidence type="ECO:0000313" key="3">
    <source>
        <dbReference type="EnsemblPlants" id="KQJ91671"/>
    </source>
</evidence>
<reference evidence="3" key="3">
    <citation type="submission" date="2018-08" db="UniProtKB">
        <authorList>
            <consortium name="EnsemblPlants"/>
        </authorList>
    </citation>
    <scope>IDENTIFICATION</scope>
    <source>
        <strain evidence="3">cv. Bd21</strain>
    </source>
</reference>
<reference evidence="2" key="2">
    <citation type="submission" date="2017-06" db="EMBL/GenBank/DDBJ databases">
        <title>WGS assembly of Brachypodium distachyon.</title>
        <authorList>
            <consortium name="The International Brachypodium Initiative"/>
            <person name="Lucas S."/>
            <person name="Harmon-Smith M."/>
            <person name="Lail K."/>
            <person name="Tice H."/>
            <person name="Grimwood J."/>
            <person name="Bruce D."/>
            <person name="Barry K."/>
            <person name="Shu S."/>
            <person name="Lindquist E."/>
            <person name="Wang M."/>
            <person name="Pitluck S."/>
            <person name="Vogel J.P."/>
            <person name="Garvin D.F."/>
            <person name="Mockler T.C."/>
            <person name="Schmutz J."/>
            <person name="Rokhsar D."/>
            <person name="Bevan M.W."/>
        </authorList>
    </citation>
    <scope>NUCLEOTIDE SEQUENCE</scope>
    <source>
        <strain evidence="2">Bd21</strain>
    </source>
</reference>
<dbReference type="InParanoid" id="A0A0Q3EVY7"/>
<evidence type="ECO:0000313" key="2">
    <source>
        <dbReference type="EMBL" id="KQJ91671.1"/>
    </source>
</evidence>
<evidence type="ECO:0000313" key="4">
    <source>
        <dbReference type="Proteomes" id="UP000008810"/>
    </source>
</evidence>
<name>A0A0Q3EVY7_BRADI</name>
<feature type="region of interest" description="Disordered" evidence="1">
    <location>
        <begin position="70"/>
        <end position="90"/>
    </location>
</feature>
<gene>
    <name evidence="2" type="ORF">BRADI_4g39055v3</name>
</gene>
<sequence length="175" mass="19897">MSQEATSRPPPQSGVGVTSDDSCSSDSDGSSISSFDMDDFVWEYCILDDPMEEWMEDLVVAQLLRGATPAQRRRIKAQREESRAKSAELRRAVEAWREQKRARKSRDRAQRRTLKKHTDLLRAPTSPATRMRRGSSAAASWSGLAGRSLARIVKFIGRYRLNWLDDLGYDDLEVF</sequence>
<feature type="compositionally biased region" description="Low complexity" evidence="1">
    <location>
        <begin position="19"/>
        <end position="34"/>
    </location>
</feature>
<dbReference type="EnsemblPlants" id="KQJ91671">
    <property type="protein sequence ID" value="KQJ91671"/>
    <property type="gene ID" value="BRADI_4g39055v3"/>
</dbReference>
<evidence type="ECO:0000256" key="1">
    <source>
        <dbReference type="SAM" id="MobiDB-lite"/>
    </source>
</evidence>
<dbReference type="Proteomes" id="UP000008810">
    <property type="component" value="Chromosome 4"/>
</dbReference>
<dbReference type="AlphaFoldDB" id="A0A0Q3EVY7"/>
<protein>
    <submittedName>
        <fullName evidence="2 3">Uncharacterized protein</fullName>
    </submittedName>
</protein>
<keyword evidence="4" id="KW-1185">Reference proteome</keyword>
<organism evidence="2">
    <name type="scientific">Brachypodium distachyon</name>
    <name type="common">Purple false brome</name>
    <name type="synonym">Trachynia distachya</name>
    <dbReference type="NCBI Taxonomy" id="15368"/>
    <lineage>
        <taxon>Eukaryota</taxon>
        <taxon>Viridiplantae</taxon>
        <taxon>Streptophyta</taxon>
        <taxon>Embryophyta</taxon>
        <taxon>Tracheophyta</taxon>
        <taxon>Spermatophyta</taxon>
        <taxon>Magnoliopsida</taxon>
        <taxon>Liliopsida</taxon>
        <taxon>Poales</taxon>
        <taxon>Poaceae</taxon>
        <taxon>BOP clade</taxon>
        <taxon>Pooideae</taxon>
        <taxon>Stipodae</taxon>
        <taxon>Brachypodieae</taxon>
        <taxon>Brachypodium</taxon>
    </lineage>
</organism>
<accession>A0A0Q3EVY7</accession>
<proteinExistence type="predicted"/>
<feature type="compositionally biased region" description="Basic and acidic residues" evidence="1">
    <location>
        <begin position="77"/>
        <end position="90"/>
    </location>
</feature>